<feature type="domain" description="Glycosyl transferase family 51" evidence="15">
    <location>
        <begin position="158"/>
        <end position="341"/>
    </location>
</feature>
<dbReference type="SUPFAM" id="SSF53955">
    <property type="entry name" value="Lysozyme-like"/>
    <property type="match status" value="1"/>
</dbReference>
<evidence type="ECO:0000313" key="17">
    <source>
        <dbReference type="Proteomes" id="UP000441586"/>
    </source>
</evidence>
<evidence type="ECO:0000256" key="9">
    <source>
        <dbReference type="ARBA" id="ARBA00023268"/>
    </source>
</evidence>
<evidence type="ECO:0000256" key="4">
    <source>
        <dbReference type="ARBA" id="ARBA00022645"/>
    </source>
</evidence>
<evidence type="ECO:0000256" key="2">
    <source>
        <dbReference type="ARBA" id="ARBA00007090"/>
    </source>
</evidence>
<comment type="similarity">
    <text evidence="2">In the C-terminal section; belongs to the transpeptidase family.</text>
</comment>
<dbReference type="Pfam" id="PF00905">
    <property type="entry name" value="Transpeptidase"/>
    <property type="match status" value="1"/>
</dbReference>
<dbReference type="InterPro" id="IPR001460">
    <property type="entry name" value="PCN-bd_Tpept"/>
</dbReference>
<keyword evidence="13" id="KW-1133">Transmembrane helix</keyword>
<keyword evidence="13" id="KW-0472">Membrane</keyword>
<accession>A0A6A4REE8</accession>
<dbReference type="AlphaFoldDB" id="A0A6A4REE8"/>
<feature type="region of interest" description="Disordered" evidence="12">
    <location>
        <begin position="1"/>
        <end position="75"/>
    </location>
</feature>
<dbReference type="RefSeq" id="WP_158976421.1">
    <property type="nucleotide sequence ID" value="NZ_WSFO01000001.1"/>
</dbReference>
<dbReference type="SUPFAM" id="SSF56601">
    <property type="entry name" value="beta-lactamase/transpeptidase-like"/>
    <property type="match status" value="1"/>
</dbReference>
<dbReference type="Gene3D" id="1.10.3810.10">
    <property type="entry name" value="Biosynthetic peptidoglycan transglycosylase-like"/>
    <property type="match status" value="1"/>
</dbReference>
<dbReference type="GO" id="GO:0004180">
    <property type="term" value="F:carboxypeptidase activity"/>
    <property type="evidence" value="ECO:0007669"/>
    <property type="project" value="UniProtKB-KW"/>
</dbReference>
<evidence type="ECO:0000256" key="13">
    <source>
        <dbReference type="SAM" id="Phobius"/>
    </source>
</evidence>
<feature type="compositionally biased region" description="Basic residues" evidence="12">
    <location>
        <begin position="23"/>
        <end position="36"/>
    </location>
</feature>
<feature type="transmembrane region" description="Helical" evidence="13">
    <location>
        <begin position="83"/>
        <end position="103"/>
    </location>
</feature>
<dbReference type="Proteomes" id="UP000441586">
    <property type="component" value="Unassembled WGS sequence"/>
</dbReference>
<organism evidence="16 17">
    <name type="scientific">Parasedimentitalea maritima</name>
    <dbReference type="NCBI Taxonomy" id="2578117"/>
    <lineage>
        <taxon>Bacteria</taxon>
        <taxon>Pseudomonadati</taxon>
        <taxon>Pseudomonadota</taxon>
        <taxon>Alphaproteobacteria</taxon>
        <taxon>Rhodobacterales</taxon>
        <taxon>Paracoccaceae</taxon>
        <taxon>Parasedimentitalea</taxon>
    </lineage>
</organism>
<proteinExistence type="inferred from homology"/>
<evidence type="ECO:0000256" key="3">
    <source>
        <dbReference type="ARBA" id="ARBA00007739"/>
    </source>
</evidence>
<dbReference type="NCBIfam" id="TIGR02074">
    <property type="entry name" value="PBP_1a_fam"/>
    <property type="match status" value="1"/>
</dbReference>
<sequence length="757" mass="81897">MAKRSGHKPLVADKRYSAGSRKAPARKSARKSKPKSKGWFSFLFGGGKTAKPKPTKRKPAPRKVAARKSSPRKRKPKGFFGRIRYAIAGLFRWVFGLFWGFTWRIGMVVCTLTALAVGYHYLQLPDVSALLDGRARGSVTMLDRNGQVYAWRGDQFGGVVTTQTVSPHLKNAIIATEDKRFYGHFGISPRGVASAIRINMRAGRSPLSGNGGSTITQQTAKLLCLGVPYDTDVWESEKAYEADCRQGSLWRKVKEAIYALAMESKYSKDEILTIYMNRAFLGAGARGFEAASQRYFGISAAEVDPAEAAMLAGLLKAPTRYAPTNNLQRSQDRAQVIVGLMHDQGYLTVAQAQDARNNPAQLSKAAAARAGGYFADWVMDKIPSFFGDQTTEDVVIRTTLDQRLQTAAEEALTYIFENKVREGSKAQAAIVVMSADGAVRAMVGGRQSRVSGVFNRATQAQRQTGSAFKPFVYATALELGYSPLDLVLDAEYCLNIAGSGQWCPKNYTHKFYGEVTLARALRDSLNIPAVKISEAVGRDLVRQVAGDFGLSSDLADGPALALGASESTLIEMTGAYAGILNGGSSVTPYGLVELRLMDDDEAMIGTSGGMGERVIQTSAAQQLTWMMEKVISEGTGRRAQLPGWQVAGKTGTTQAARDAWFIGFTAEYVAGVWMGYDDNTPLSGVTGGGLPAEIWRETMIRVHDGLAPVALPMQAPAPLVVPTPQPNPERRNNGNGPKLGRELGRAVDGLLKDIFGN</sequence>
<dbReference type="EC" id="2.4.99.28" evidence="10"/>
<dbReference type="Pfam" id="PF00912">
    <property type="entry name" value="Transgly"/>
    <property type="match status" value="1"/>
</dbReference>
<dbReference type="Gene3D" id="3.40.710.10">
    <property type="entry name" value="DD-peptidase/beta-lactamase superfamily"/>
    <property type="match status" value="1"/>
</dbReference>
<evidence type="ECO:0000256" key="7">
    <source>
        <dbReference type="ARBA" id="ARBA00022679"/>
    </source>
</evidence>
<feature type="domain" description="Penicillin-binding protein transpeptidase" evidence="14">
    <location>
        <begin position="429"/>
        <end position="666"/>
    </location>
</feature>
<evidence type="ECO:0000256" key="5">
    <source>
        <dbReference type="ARBA" id="ARBA00022670"/>
    </source>
</evidence>
<keyword evidence="7" id="KW-0808">Transferase</keyword>
<dbReference type="UniPathway" id="UPA00219"/>
<dbReference type="GO" id="GO:0008955">
    <property type="term" value="F:peptidoglycan glycosyltransferase activity"/>
    <property type="evidence" value="ECO:0007669"/>
    <property type="project" value="UniProtKB-EC"/>
</dbReference>
<dbReference type="GO" id="GO:0030288">
    <property type="term" value="C:outer membrane-bounded periplasmic space"/>
    <property type="evidence" value="ECO:0007669"/>
    <property type="project" value="TreeGrafter"/>
</dbReference>
<evidence type="ECO:0000313" key="16">
    <source>
        <dbReference type="EMBL" id="KAE9632426.1"/>
    </source>
</evidence>
<dbReference type="InterPro" id="IPR012338">
    <property type="entry name" value="Beta-lactam/transpept-like"/>
</dbReference>
<evidence type="ECO:0000256" key="12">
    <source>
        <dbReference type="SAM" id="MobiDB-lite"/>
    </source>
</evidence>
<name>A0A6A4REE8_9RHOB</name>
<comment type="catalytic activity">
    <reaction evidence="11">
        <text>[GlcNAc-(1-&gt;4)-Mur2Ac(oyl-L-Ala-gamma-D-Glu-L-Lys-D-Ala-D-Ala)](n)-di-trans,octa-cis-undecaprenyl diphosphate + beta-D-GlcNAc-(1-&gt;4)-Mur2Ac(oyl-L-Ala-gamma-D-Glu-L-Lys-D-Ala-D-Ala)-di-trans,octa-cis-undecaprenyl diphosphate = [GlcNAc-(1-&gt;4)-Mur2Ac(oyl-L-Ala-gamma-D-Glu-L-Lys-D-Ala-D-Ala)](n+1)-di-trans,octa-cis-undecaprenyl diphosphate + di-trans,octa-cis-undecaprenyl diphosphate + H(+)</text>
        <dbReference type="Rhea" id="RHEA:23708"/>
        <dbReference type="Rhea" id="RHEA-COMP:9602"/>
        <dbReference type="Rhea" id="RHEA-COMP:9603"/>
        <dbReference type="ChEBI" id="CHEBI:15378"/>
        <dbReference type="ChEBI" id="CHEBI:58405"/>
        <dbReference type="ChEBI" id="CHEBI:60033"/>
        <dbReference type="ChEBI" id="CHEBI:78435"/>
        <dbReference type="EC" id="2.4.99.28"/>
    </reaction>
</comment>
<dbReference type="GO" id="GO:0006508">
    <property type="term" value="P:proteolysis"/>
    <property type="evidence" value="ECO:0007669"/>
    <property type="project" value="UniProtKB-KW"/>
</dbReference>
<dbReference type="EMBL" id="WSFO01000001">
    <property type="protein sequence ID" value="KAE9632426.1"/>
    <property type="molecule type" value="Genomic_DNA"/>
</dbReference>
<dbReference type="InterPro" id="IPR023346">
    <property type="entry name" value="Lysozyme-like_dom_sf"/>
</dbReference>
<keyword evidence="9" id="KW-0511">Multifunctional enzyme</keyword>
<keyword evidence="13" id="KW-0812">Transmembrane</keyword>
<protein>
    <recommendedName>
        <fullName evidence="10">peptidoglycan glycosyltransferase</fullName>
        <ecNumber evidence="10">2.4.99.28</ecNumber>
    </recommendedName>
</protein>
<dbReference type="InterPro" id="IPR050396">
    <property type="entry name" value="Glycosyltr_51/Transpeptidase"/>
</dbReference>
<evidence type="ECO:0000256" key="6">
    <source>
        <dbReference type="ARBA" id="ARBA00022676"/>
    </source>
</evidence>
<dbReference type="GO" id="GO:0009252">
    <property type="term" value="P:peptidoglycan biosynthetic process"/>
    <property type="evidence" value="ECO:0007669"/>
    <property type="project" value="UniProtKB-UniPathway"/>
</dbReference>
<dbReference type="PANTHER" id="PTHR32282:SF33">
    <property type="entry name" value="PEPTIDOGLYCAN GLYCOSYLTRANSFERASE"/>
    <property type="match status" value="1"/>
</dbReference>
<evidence type="ECO:0000256" key="11">
    <source>
        <dbReference type="ARBA" id="ARBA00049902"/>
    </source>
</evidence>
<dbReference type="PANTHER" id="PTHR32282">
    <property type="entry name" value="BINDING PROTEIN TRANSPEPTIDASE, PUTATIVE-RELATED"/>
    <property type="match status" value="1"/>
</dbReference>
<keyword evidence="8" id="KW-0378">Hydrolase</keyword>
<evidence type="ECO:0000256" key="10">
    <source>
        <dbReference type="ARBA" id="ARBA00044770"/>
    </source>
</evidence>
<comment type="similarity">
    <text evidence="3">In the N-terminal section; belongs to the glycosyltransferase 51 family.</text>
</comment>
<dbReference type="InterPro" id="IPR001264">
    <property type="entry name" value="Glyco_trans_51"/>
</dbReference>
<comment type="caution">
    <text evidence="16">The sequence shown here is derived from an EMBL/GenBank/DDBJ whole genome shotgun (WGS) entry which is preliminary data.</text>
</comment>
<evidence type="ECO:0000259" key="15">
    <source>
        <dbReference type="Pfam" id="PF00912"/>
    </source>
</evidence>
<keyword evidence="5" id="KW-0645">Protease</keyword>
<keyword evidence="6" id="KW-0328">Glycosyltransferase</keyword>
<evidence type="ECO:0000256" key="8">
    <source>
        <dbReference type="ARBA" id="ARBA00022801"/>
    </source>
</evidence>
<evidence type="ECO:0000259" key="14">
    <source>
        <dbReference type="Pfam" id="PF00905"/>
    </source>
</evidence>
<dbReference type="GO" id="GO:0008658">
    <property type="term" value="F:penicillin binding"/>
    <property type="evidence" value="ECO:0007669"/>
    <property type="project" value="InterPro"/>
</dbReference>
<comment type="pathway">
    <text evidence="1">Cell wall biogenesis; peptidoglycan biosynthesis.</text>
</comment>
<evidence type="ECO:0000256" key="1">
    <source>
        <dbReference type="ARBA" id="ARBA00004752"/>
    </source>
</evidence>
<gene>
    <name evidence="16" type="ORF">GP644_01215</name>
</gene>
<keyword evidence="4" id="KW-0121">Carboxypeptidase</keyword>
<feature type="compositionally biased region" description="Basic residues" evidence="12">
    <location>
        <begin position="50"/>
        <end position="75"/>
    </location>
</feature>
<feature type="region of interest" description="Disordered" evidence="12">
    <location>
        <begin position="718"/>
        <end position="742"/>
    </location>
</feature>
<reference evidence="16 17" key="1">
    <citation type="submission" date="2019-12" db="EMBL/GenBank/DDBJ databases">
        <authorList>
            <person name="Zhang Y.-J."/>
        </authorList>
    </citation>
    <scope>NUCLEOTIDE SEQUENCE [LARGE SCALE GENOMIC DNA]</scope>
    <source>
        <strain evidence="16 17">H18S-6</strain>
    </source>
</reference>
<dbReference type="InterPro" id="IPR036950">
    <property type="entry name" value="PBP_transglycosylase"/>
</dbReference>